<keyword evidence="2 4" id="KW-0547">Nucleotide-binding</keyword>
<dbReference type="Pfam" id="PF13535">
    <property type="entry name" value="ATP-grasp_4"/>
    <property type="match status" value="1"/>
</dbReference>
<dbReference type="Proteomes" id="UP000297776">
    <property type="component" value="Unassembled WGS sequence"/>
</dbReference>
<reference evidence="6 7" key="1">
    <citation type="submission" date="2019-03" db="EMBL/GenBank/DDBJ databases">
        <authorList>
            <person name="Yang Y."/>
        </authorList>
    </citation>
    <scope>NUCLEOTIDE SEQUENCE [LARGE SCALE GENOMIC DNA]</scope>
    <source>
        <strain evidence="6 7">ASL-1</strain>
    </source>
</reference>
<organism evidence="6 7">
    <name type="scientific">Jeotgalibacillus salarius</name>
    <dbReference type="NCBI Taxonomy" id="546023"/>
    <lineage>
        <taxon>Bacteria</taxon>
        <taxon>Bacillati</taxon>
        <taxon>Bacillota</taxon>
        <taxon>Bacilli</taxon>
        <taxon>Bacillales</taxon>
        <taxon>Caryophanaceae</taxon>
        <taxon>Jeotgalibacillus</taxon>
    </lineage>
</organism>
<evidence type="ECO:0000256" key="2">
    <source>
        <dbReference type="ARBA" id="ARBA00022741"/>
    </source>
</evidence>
<proteinExistence type="predicted"/>
<dbReference type="EMBL" id="SORX01000009">
    <property type="protein sequence ID" value="TFD99605.1"/>
    <property type="molecule type" value="Genomic_DNA"/>
</dbReference>
<feature type="domain" description="ATP-grasp" evidence="5">
    <location>
        <begin position="117"/>
        <end position="308"/>
    </location>
</feature>
<dbReference type="GO" id="GO:0005524">
    <property type="term" value="F:ATP binding"/>
    <property type="evidence" value="ECO:0007669"/>
    <property type="project" value="UniProtKB-UniRule"/>
</dbReference>
<dbReference type="GO" id="GO:0016874">
    <property type="term" value="F:ligase activity"/>
    <property type="evidence" value="ECO:0007669"/>
    <property type="project" value="UniProtKB-KW"/>
</dbReference>
<dbReference type="SUPFAM" id="SSF56059">
    <property type="entry name" value="Glutathione synthetase ATP-binding domain-like"/>
    <property type="match status" value="1"/>
</dbReference>
<name>A0A4Y8LAE6_9BACL</name>
<gene>
    <name evidence="6" type="ORF">E2626_13905</name>
</gene>
<dbReference type="PANTHER" id="PTHR43585:SF2">
    <property type="entry name" value="ATP-GRASP ENZYME FSQD"/>
    <property type="match status" value="1"/>
</dbReference>
<evidence type="ECO:0000256" key="4">
    <source>
        <dbReference type="PROSITE-ProRule" id="PRU00409"/>
    </source>
</evidence>
<evidence type="ECO:0000313" key="6">
    <source>
        <dbReference type="EMBL" id="TFD99605.1"/>
    </source>
</evidence>
<dbReference type="Gene3D" id="3.30.470.20">
    <property type="entry name" value="ATP-grasp fold, B domain"/>
    <property type="match status" value="1"/>
</dbReference>
<keyword evidence="1" id="KW-0436">Ligase</keyword>
<evidence type="ECO:0000259" key="5">
    <source>
        <dbReference type="PROSITE" id="PS50975"/>
    </source>
</evidence>
<evidence type="ECO:0000256" key="1">
    <source>
        <dbReference type="ARBA" id="ARBA00022598"/>
    </source>
</evidence>
<keyword evidence="7" id="KW-1185">Reference proteome</keyword>
<dbReference type="PROSITE" id="PS50975">
    <property type="entry name" value="ATP_GRASP"/>
    <property type="match status" value="1"/>
</dbReference>
<dbReference type="OrthoDB" id="24041at2"/>
<dbReference type="AlphaFoldDB" id="A0A4Y8LAE6"/>
<dbReference type="PANTHER" id="PTHR43585">
    <property type="entry name" value="FUMIPYRROLE BIOSYNTHESIS PROTEIN C"/>
    <property type="match status" value="1"/>
</dbReference>
<dbReference type="GO" id="GO:0046872">
    <property type="term" value="F:metal ion binding"/>
    <property type="evidence" value="ECO:0007669"/>
    <property type="project" value="InterPro"/>
</dbReference>
<sequence>MNIIFFSPHFPQNSTEFCVYLRKNGANVLGIGDTPFDQLSTKLQNTLTDYIQIPQLENYEDVFKSVGLFIYKYGKIDRFESLNDYWLELEAKIRTDFNIYGTKLDTVYEVIHKSKMKMFFDQCDISKIRSVKEINLEKVEKFLQEVDYPIVIKPDHGSGASMTSKITNHDELVQFFNHNRDSGAFIAEEFIDGHIFTYDGLVDRDGQVLFDASHFFDQNIMTVVNSDDHLHYYCLKEVPGNVRQAGQSILKVFGIKERFFHIELFKSLKDGKLYGLEVNMRPPGAWMTDSINYTYDINIYKEWANLVVLNQVDCNQEGKYFTAYASRKNHKNYVFSHDDILHSYSSQLVQHNRIEDVFSQAMGNYAYQFRAETFEEVEAITAFVQEEKRD</sequence>
<dbReference type="RefSeq" id="WP_134382393.1">
    <property type="nucleotide sequence ID" value="NZ_SORX01000009.1"/>
</dbReference>
<dbReference type="InterPro" id="IPR011761">
    <property type="entry name" value="ATP-grasp"/>
</dbReference>
<evidence type="ECO:0000256" key="3">
    <source>
        <dbReference type="ARBA" id="ARBA00022840"/>
    </source>
</evidence>
<dbReference type="InterPro" id="IPR013815">
    <property type="entry name" value="ATP_grasp_subdomain_1"/>
</dbReference>
<dbReference type="InterPro" id="IPR052032">
    <property type="entry name" value="ATP-dep_AA_Ligase"/>
</dbReference>
<keyword evidence="3 4" id="KW-0067">ATP-binding</keyword>
<protein>
    <submittedName>
        <fullName evidence="6">ATP-grasp domain-containing protein</fullName>
    </submittedName>
</protein>
<evidence type="ECO:0000313" key="7">
    <source>
        <dbReference type="Proteomes" id="UP000297776"/>
    </source>
</evidence>
<accession>A0A4Y8LAE6</accession>
<dbReference type="Gene3D" id="3.30.1490.20">
    <property type="entry name" value="ATP-grasp fold, A domain"/>
    <property type="match status" value="1"/>
</dbReference>
<comment type="caution">
    <text evidence="6">The sequence shown here is derived from an EMBL/GenBank/DDBJ whole genome shotgun (WGS) entry which is preliminary data.</text>
</comment>